<reference evidence="9 10" key="1">
    <citation type="submission" date="2014-07" db="EMBL/GenBank/DDBJ databases">
        <title>Methanogenic archaea and the global carbon cycle.</title>
        <authorList>
            <person name="Henriksen J.R."/>
            <person name="Luke J."/>
            <person name="Reinhart S."/>
            <person name="Benedict M.N."/>
            <person name="Youngblut N.D."/>
            <person name="Metcalf M.E."/>
            <person name="Whitaker R.J."/>
            <person name="Metcalf W.W."/>
        </authorList>
    </citation>
    <scope>NUCLEOTIDE SEQUENCE [LARGE SCALE GENOMIC DNA]</scope>
    <source>
        <strain evidence="9 10">Wiesmoor</strain>
    </source>
</reference>
<dbReference type="InterPro" id="IPR017871">
    <property type="entry name" value="ABC_transporter-like_CS"/>
</dbReference>
<dbReference type="PATRIC" id="fig|1434109.4.peg.486"/>
<evidence type="ECO:0000313" key="10">
    <source>
        <dbReference type="Proteomes" id="UP000033038"/>
    </source>
</evidence>
<organism evidence="9 10">
    <name type="scientific">Methanosarcina barkeri str. Wiesmoor</name>
    <dbReference type="NCBI Taxonomy" id="1434109"/>
    <lineage>
        <taxon>Archaea</taxon>
        <taxon>Methanobacteriati</taxon>
        <taxon>Methanobacteriota</taxon>
        <taxon>Stenosarchaea group</taxon>
        <taxon>Methanomicrobia</taxon>
        <taxon>Methanosarcinales</taxon>
        <taxon>Methanosarcinaceae</taxon>
        <taxon>Methanosarcina</taxon>
    </lineage>
</organism>
<name>A0A0E3LKK0_METBA</name>
<evidence type="ECO:0000313" key="9">
    <source>
        <dbReference type="EMBL" id="AKB49656.1"/>
    </source>
</evidence>
<evidence type="ECO:0000256" key="5">
    <source>
        <dbReference type="ARBA" id="ARBA00022840"/>
    </source>
</evidence>
<dbReference type="InterPro" id="IPR027417">
    <property type="entry name" value="P-loop_NTPase"/>
</dbReference>
<evidence type="ECO:0000259" key="8">
    <source>
        <dbReference type="PROSITE" id="PS50893"/>
    </source>
</evidence>
<dbReference type="InterPro" id="IPR003593">
    <property type="entry name" value="AAA+_ATPase"/>
</dbReference>
<dbReference type="HOGENOM" id="CLU_000604_1_2_2"/>
<dbReference type="PANTHER" id="PTHR42711">
    <property type="entry name" value="ABC TRANSPORTER ATP-BINDING PROTEIN"/>
    <property type="match status" value="1"/>
</dbReference>
<keyword evidence="3" id="KW-1003">Cell membrane</keyword>
<dbReference type="EMBL" id="CP009526">
    <property type="protein sequence ID" value="AKB49656.1"/>
    <property type="molecule type" value="Genomic_DNA"/>
</dbReference>
<evidence type="ECO:0000256" key="3">
    <source>
        <dbReference type="ARBA" id="ARBA00022475"/>
    </source>
</evidence>
<keyword evidence="6" id="KW-1278">Translocase</keyword>
<dbReference type="RefSeq" id="WP_011305631.1">
    <property type="nucleotide sequence ID" value="NZ_CP009526.1"/>
</dbReference>
<dbReference type="Proteomes" id="UP000033038">
    <property type="component" value="Chromosome"/>
</dbReference>
<evidence type="ECO:0000256" key="6">
    <source>
        <dbReference type="ARBA" id="ARBA00022967"/>
    </source>
</evidence>
<comment type="subcellular location">
    <subcellularLocation>
        <location evidence="1">Cell membrane</location>
    </subcellularLocation>
</comment>
<dbReference type="Gene3D" id="3.40.50.300">
    <property type="entry name" value="P-loop containing nucleotide triphosphate hydrolases"/>
    <property type="match status" value="1"/>
</dbReference>
<keyword evidence="2" id="KW-0813">Transport</keyword>
<feature type="domain" description="ABC transporter" evidence="8">
    <location>
        <begin position="10"/>
        <end position="236"/>
    </location>
</feature>
<sequence length="290" mass="32434">MTGDTVDKEIVTENLSKKYDDFEAVKSISFSIKKGTIFGLLGPNGAGKSTTIKLLTCQFPPTSGTAYIGGLNTVLDAVEIKKKIGVVFESQNLYEELSVYENLNFFRQLYNSPKERINEVLKIVGMERYQKNKVKTFSKGMKQKIMISRALLNDPEVLFLDEPGSGLDPRSAREIRQMILGLKEQGKTILITTHNMEEADFLCDYLAIIHKGSIIAMDTPGNLKKKYGKDVLMIKTVKGDIYESPLNTKASSDIFEKLSENNQISLVHSKEATIEDVFIKLTGEKLTDES</sequence>
<keyword evidence="7" id="KW-0472">Membrane</keyword>
<dbReference type="Pfam" id="PF00005">
    <property type="entry name" value="ABC_tran"/>
    <property type="match status" value="1"/>
</dbReference>
<dbReference type="SMART" id="SM00382">
    <property type="entry name" value="AAA"/>
    <property type="match status" value="1"/>
</dbReference>
<keyword evidence="5 9" id="KW-0067">ATP-binding</keyword>
<evidence type="ECO:0000256" key="2">
    <source>
        <dbReference type="ARBA" id="ARBA00022448"/>
    </source>
</evidence>
<dbReference type="InterPro" id="IPR003439">
    <property type="entry name" value="ABC_transporter-like_ATP-bd"/>
</dbReference>
<evidence type="ECO:0000256" key="7">
    <source>
        <dbReference type="ARBA" id="ARBA00023136"/>
    </source>
</evidence>
<evidence type="ECO:0000256" key="4">
    <source>
        <dbReference type="ARBA" id="ARBA00022741"/>
    </source>
</evidence>
<dbReference type="SUPFAM" id="SSF52540">
    <property type="entry name" value="P-loop containing nucleoside triphosphate hydrolases"/>
    <property type="match status" value="1"/>
</dbReference>
<proteinExistence type="predicted"/>
<dbReference type="PROSITE" id="PS50893">
    <property type="entry name" value="ABC_TRANSPORTER_2"/>
    <property type="match status" value="1"/>
</dbReference>
<dbReference type="PANTHER" id="PTHR42711:SF18">
    <property type="entry name" value="ABC TRANSPORTER, ATP-BINDING PROTEIN"/>
    <property type="match status" value="1"/>
</dbReference>
<dbReference type="GO" id="GO:0005524">
    <property type="term" value="F:ATP binding"/>
    <property type="evidence" value="ECO:0007669"/>
    <property type="project" value="UniProtKB-KW"/>
</dbReference>
<dbReference type="InterPro" id="IPR050763">
    <property type="entry name" value="ABC_transporter_ATP-binding"/>
</dbReference>
<dbReference type="GeneID" id="24821809"/>
<dbReference type="GO" id="GO:0016887">
    <property type="term" value="F:ATP hydrolysis activity"/>
    <property type="evidence" value="ECO:0007669"/>
    <property type="project" value="InterPro"/>
</dbReference>
<keyword evidence="4" id="KW-0547">Nucleotide-binding</keyword>
<evidence type="ECO:0000256" key="1">
    <source>
        <dbReference type="ARBA" id="ARBA00004236"/>
    </source>
</evidence>
<dbReference type="PROSITE" id="PS00211">
    <property type="entry name" value="ABC_TRANSPORTER_1"/>
    <property type="match status" value="1"/>
</dbReference>
<accession>A0A0E3LKK0</accession>
<protein>
    <submittedName>
        <fullName evidence="9">ABC transporter ATP-binding protein</fullName>
    </submittedName>
</protein>
<dbReference type="GO" id="GO:0005886">
    <property type="term" value="C:plasma membrane"/>
    <property type="evidence" value="ECO:0007669"/>
    <property type="project" value="UniProtKB-SubCell"/>
</dbReference>
<dbReference type="FunFam" id="3.40.50.300:FF:000589">
    <property type="entry name" value="ABC transporter, ATP-binding subunit"/>
    <property type="match status" value="1"/>
</dbReference>
<dbReference type="AlphaFoldDB" id="A0A0E3LKK0"/>
<dbReference type="KEGG" id="mbw:MSBRW_0403"/>
<gene>
    <name evidence="9" type="ORF">MSBRW_0403</name>
</gene>